<protein>
    <submittedName>
        <fullName evidence="1">Uncharacterized protein</fullName>
    </submittedName>
</protein>
<dbReference type="EMBL" id="CM016762">
    <property type="protein sequence ID" value="TMS37887.1"/>
    <property type="molecule type" value="Genomic_DNA"/>
</dbReference>
<dbReference type="EMBL" id="AZBU02000001">
    <property type="protein sequence ID" value="TMS37887.1"/>
    <property type="molecule type" value="Genomic_DNA"/>
</dbReference>
<evidence type="ECO:0000313" key="1">
    <source>
        <dbReference type="EMBL" id="TMS37887.1"/>
    </source>
</evidence>
<dbReference type="AlphaFoldDB" id="A0A4U8V0A2"/>
<reference evidence="1 2" key="2">
    <citation type="journal article" date="2019" name="G3 (Bethesda)">
        <title>Hybrid Assembly of the Genome of the Entomopathogenic Nematode Steinernema carpocapsae Identifies the X-Chromosome.</title>
        <authorList>
            <person name="Serra L."/>
            <person name="Macchietto M."/>
            <person name="Macias-Munoz A."/>
            <person name="McGill C.J."/>
            <person name="Rodriguez I.M."/>
            <person name="Rodriguez B."/>
            <person name="Murad R."/>
            <person name="Mortazavi A."/>
        </authorList>
    </citation>
    <scope>NUCLEOTIDE SEQUENCE [LARGE SCALE GENOMIC DNA]</scope>
    <source>
        <strain evidence="1 2">ALL</strain>
    </source>
</reference>
<proteinExistence type="predicted"/>
<reference evidence="1 2" key="1">
    <citation type="journal article" date="2015" name="Genome Biol.">
        <title>Comparative genomics of Steinernema reveals deeply conserved gene regulatory networks.</title>
        <authorList>
            <person name="Dillman A.R."/>
            <person name="Macchietto M."/>
            <person name="Porter C.F."/>
            <person name="Rogers A."/>
            <person name="Williams B."/>
            <person name="Antoshechkin I."/>
            <person name="Lee M.M."/>
            <person name="Goodwin Z."/>
            <person name="Lu X."/>
            <person name="Lewis E.E."/>
            <person name="Goodrich-Blair H."/>
            <person name="Stock S.P."/>
            <person name="Adams B.J."/>
            <person name="Sternberg P.W."/>
            <person name="Mortazavi A."/>
        </authorList>
    </citation>
    <scope>NUCLEOTIDE SEQUENCE [LARGE SCALE GENOMIC DNA]</scope>
    <source>
        <strain evidence="1 2">ALL</strain>
    </source>
</reference>
<accession>A0A4U8V0A2</accession>
<organism evidence="1 2">
    <name type="scientific">Steinernema carpocapsae</name>
    <name type="common">Entomopathogenic nematode</name>
    <dbReference type="NCBI Taxonomy" id="34508"/>
    <lineage>
        <taxon>Eukaryota</taxon>
        <taxon>Metazoa</taxon>
        <taxon>Ecdysozoa</taxon>
        <taxon>Nematoda</taxon>
        <taxon>Chromadorea</taxon>
        <taxon>Rhabditida</taxon>
        <taxon>Tylenchina</taxon>
        <taxon>Panagrolaimomorpha</taxon>
        <taxon>Strongyloidoidea</taxon>
        <taxon>Steinernematidae</taxon>
        <taxon>Steinernema</taxon>
    </lineage>
</organism>
<keyword evidence="2" id="KW-1185">Reference proteome</keyword>
<gene>
    <name evidence="1" type="ORF">L596_004726</name>
</gene>
<name>A0A4U8V0A2_STECR</name>
<comment type="caution">
    <text evidence="1">The sequence shown here is derived from an EMBL/GenBank/DDBJ whole genome shotgun (WGS) entry which is preliminary data.</text>
</comment>
<dbReference type="Proteomes" id="UP000298663">
    <property type="component" value="Chromosome X"/>
</dbReference>
<sequence>MIYAFDLYVTTQPACDHQVSFLLDNRNRKAEAQGITITPEEARGCTQTASIASFEPFFGRFGCLISLICVRPHHFCSSDDGLRSLKWEPRRIADGNAGRDGMEIRKTMAVQTFTKSSENLRVFMGVWDLREHLEAFVYVSLTRFRL</sequence>
<evidence type="ECO:0000313" key="2">
    <source>
        <dbReference type="Proteomes" id="UP000298663"/>
    </source>
</evidence>